<reference evidence="2 3" key="1">
    <citation type="submission" date="2017-04" db="EMBL/GenBank/DDBJ databases">
        <title>Genome Sequence of the Model Brown-Rot Fungus Postia placenta SB12.</title>
        <authorList>
            <consortium name="DOE Joint Genome Institute"/>
            <person name="Gaskell J."/>
            <person name="Kersten P."/>
            <person name="Larrondo L.F."/>
            <person name="Canessa P."/>
            <person name="Martinez D."/>
            <person name="Hibbett D."/>
            <person name="Schmoll M."/>
            <person name="Kubicek C.P."/>
            <person name="Martinez A.T."/>
            <person name="Yadav J."/>
            <person name="Master E."/>
            <person name="Magnuson J.K."/>
            <person name="James T."/>
            <person name="Yaver D."/>
            <person name="Berka R."/>
            <person name="Labutti K."/>
            <person name="Lipzen A."/>
            <person name="Aerts A."/>
            <person name="Barry K."/>
            <person name="Henrissat B."/>
            <person name="Blanchette R."/>
            <person name="Grigoriev I."/>
            <person name="Cullen D."/>
        </authorList>
    </citation>
    <scope>NUCLEOTIDE SEQUENCE [LARGE SCALE GENOMIC DNA]</scope>
    <source>
        <strain evidence="2 3">MAD-698-R-SB12</strain>
    </source>
</reference>
<feature type="region of interest" description="Disordered" evidence="1">
    <location>
        <begin position="44"/>
        <end position="66"/>
    </location>
</feature>
<name>A0A1X6MWK9_9APHY</name>
<accession>A0A1X6MWK9</accession>
<feature type="compositionally biased region" description="Basic and acidic residues" evidence="1">
    <location>
        <begin position="48"/>
        <end position="66"/>
    </location>
</feature>
<sequence length="319" mass="36448">MEKQEVENELRSTRGSTRVQQLSTDFTIQQLTLQPVADIHAENQQLKSESDSLREETADAREDARRSRQYIHKMQMMDDELCEQRANVADLILAEGEVVLKECMTDLSSELAKYKAMTVTTPRATESQAESASDVFLTHLQRGVPRFDCFKDLFRPFEAHTIIGLRRLADRFMWHQCPETGYFIAPEHTLSVSVQVPYKDDPLPHAPRKRTIELFCQPLSFGAVWYTGRYEVGNAETMQSDEYKLLPEEVGRTAVRGIVVDMIDCPQIQQYVVEKTSSSLSHSALQDKYLGGQMTALRYPVRRVGYMAGFDHLKTSQTL</sequence>
<proteinExistence type="predicted"/>
<dbReference type="OrthoDB" id="2799413at2759"/>
<evidence type="ECO:0000313" key="2">
    <source>
        <dbReference type="EMBL" id="OSX60748.1"/>
    </source>
</evidence>
<evidence type="ECO:0000256" key="1">
    <source>
        <dbReference type="SAM" id="MobiDB-lite"/>
    </source>
</evidence>
<dbReference type="Proteomes" id="UP000194127">
    <property type="component" value="Unassembled WGS sequence"/>
</dbReference>
<dbReference type="GeneID" id="36324393"/>
<protein>
    <submittedName>
        <fullName evidence="2">Uncharacterized protein</fullName>
    </submittedName>
</protein>
<keyword evidence="3" id="KW-1185">Reference proteome</keyword>
<organism evidence="2 3">
    <name type="scientific">Postia placenta MAD-698-R-SB12</name>
    <dbReference type="NCBI Taxonomy" id="670580"/>
    <lineage>
        <taxon>Eukaryota</taxon>
        <taxon>Fungi</taxon>
        <taxon>Dikarya</taxon>
        <taxon>Basidiomycota</taxon>
        <taxon>Agaricomycotina</taxon>
        <taxon>Agaricomycetes</taxon>
        <taxon>Polyporales</taxon>
        <taxon>Adustoporiaceae</taxon>
        <taxon>Rhodonia</taxon>
    </lineage>
</organism>
<dbReference type="EMBL" id="KZ110600">
    <property type="protein sequence ID" value="OSX60748.1"/>
    <property type="molecule type" value="Genomic_DNA"/>
</dbReference>
<evidence type="ECO:0000313" key="3">
    <source>
        <dbReference type="Proteomes" id="UP000194127"/>
    </source>
</evidence>
<dbReference type="AlphaFoldDB" id="A0A1X6MWK9"/>
<gene>
    <name evidence="2" type="ORF">POSPLADRAFT_1048115</name>
</gene>
<dbReference type="RefSeq" id="XP_024337542.1">
    <property type="nucleotide sequence ID" value="XM_024479443.1"/>
</dbReference>